<dbReference type="EMBL" id="CAIE01000032">
    <property type="protein sequence ID" value="CCH19251.1"/>
    <property type="molecule type" value="Genomic_DNA"/>
</dbReference>
<accession>I0L604</accession>
<sequence length="71" mass="7997">MELPFTRLQPAQFRKLVRLVAERGCTPSLMADRTDSGPVTCRIGCCWYDQPSQHHPRRLATGPTEVENAEA</sequence>
<dbReference type="AlphaFoldDB" id="I0L604"/>
<dbReference type="Proteomes" id="UP000003448">
    <property type="component" value="Unassembled WGS sequence"/>
</dbReference>
<name>I0L604_9ACTN</name>
<protein>
    <submittedName>
        <fullName evidence="1">Uncharacterized protein</fullName>
    </submittedName>
</protein>
<keyword evidence="2" id="KW-1185">Reference proteome</keyword>
<evidence type="ECO:0000313" key="1">
    <source>
        <dbReference type="EMBL" id="CCH19251.1"/>
    </source>
</evidence>
<reference evidence="2" key="1">
    <citation type="journal article" date="2012" name="J. Bacteriol.">
        <title>Genome Sequence of Micromonospora lupini Lupac 08, Isolated from Root Nodules of Lupinus angustifolius.</title>
        <authorList>
            <person name="Alonso-Vega P."/>
            <person name="Normand P."/>
            <person name="Bacigalupe R."/>
            <person name="Pujic P."/>
            <person name="Lajus A."/>
            <person name="Vallenet D."/>
            <person name="Carro L."/>
            <person name="Coll P."/>
            <person name="Trujillo M.E."/>
        </authorList>
    </citation>
    <scope>NUCLEOTIDE SEQUENCE [LARGE SCALE GENOMIC DNA]</scope>
    <source>
        <strain evidence="2">Lupac 08</strain>
    </source>
</reference>
<proteinExistence type="predicted"/>
<gene>
    <name evidence="1" type="ORF">MILUP08_44169</name>
</gene>
<comment type="caution">
    <text evidence="1">The sequence shown here is derived from an EMBL/GenBank/DDBJ whole genome shotgun (WGS) entry which is preliminary data.</text>
</comment>
<organism evidence="1 2">
    <name type="scientific">Micromonospora lupini str. Lupac 08</name>
    <dbReference type="NCBI Taxonomy" id="1150864"/>
    <lineage>
        <taxon>Bacteria</taxon>
        <taxon>Bacillati</taxon>
        <taxon>Actinomycetota</taxon>
        <taxon>Actinomycetes</taxon>
        <taxon>Micromonosporales</taxon>
        <taxon>Micromonosporaceae</taxon>
        <taxon>Micromonospora</taxon>
    </lineage>
</organism>
<evidence type="ECO:0000313" key="2">
    <source>
        <dbReference type="Proteomes" id="UP000003448"/>
    </source>
</evidence>